<name>A0A841AGT3_9MICO</name>
<dbReference type="RefSeq" id="WP_184325806.1">
    <property type="nucleotide sequence ID" value="NZ_JACHLZ010000001.1"/>
</dbReference>
<dbReference type="Pfam" id="PF13347">
    <property type="entry name" value="MFS_2"/>
    <property type="match status" value="1"/>
</dbReference>
<gene>
    <name evidence="2" type="ORF">HNR70_002295</name>
</gene>
<dbReference type="GO" id="GO:0015293">
    <property type="term" value="F:symporter activity"/>
    <property type="evidence" value="ECO:0007669"/>
    <property type="project" value="InterPro"/>
</dbReference>
<feature type="transmembrane region" description="Helical" evidence="1">
    <location>
        <begin position="20"/>
        <end position="38"/>
    </location>
</feature>
<dbReference type="SUPFAM" id="SSF103473">
    <property type="entry name" value="MFS general substrate transporter"/>
    <property type="match status" value="1"/>
</dbReference>
<keyword evidence="1" id="KW-0812">Transmembrane</keyword>
<dbReference type="Gene3D" id="1.20.1250.20">
    <property type="entry name" value="MFS general substrate transporter like domains"/>
    <property type="match status" value="1"/>
</dbReference>
<dbReference type="Proteomes" id="UP000588158">
    <property type="component" value="Unassembled WGS sequence"/>
</dbReference>
<feature type="transmembrane region" description="Helical" evidence="1">
    <location>
        <begin position="45"/>
        <end position="68"/>
    </location>
</feature>
<dbReference type="AlphaFoldDB" id="A0A841AGT3"/>
<dbReference type="EMBL" id="JACHLZ010000001">
    <property type="protein sequence ID" value="MBB5832482.1"/>
    <property type="molecule type" value="Genomic_DNA"/>
</dbReference>
<keyword evidence="1" id="KW-1133">Transmembrane helix</keyword>
<dbReference type="GO" id="GO:0008643">
    <property type="term" value="P:carbohydrate transport"/>
    <property type="evidence" value="ECO:0007669"/>
    <property type="project" value="InterPro"/>
</dbReference>
<evidence type="ECO:0000256" key="1">
    <source>
        <dbReference type="SAM" id="Phobius"/>
    </source>
</evidence>
<evidence type="ECO:0000313" key="2">
    <source>
        <dbReference type="EMBL" id="MBB5832482.1"/>
    </source>
</evidence>
<dbReference type="InterPro" id="IPR036259">
    <property type="entry name" value="MFS_trans_sf"/>
</dbReference>
<dbReference type="InterPro" id="IPR039672">
    <property type="entry name" value="MFS_2"/>
</dbReference>
<sequence>MSIATTAGAALARRFGKKELGVAGLALSTCAGLLLFVVRTDSPVVFTIGYALMMLGCAAMDSLIWAVVSDVIDVQELRTGERPVATVYAVHSWARKMGQALAGGLSGWTLGWTGYEATAGRSGSAQSEGVLDALYSITTLGPAVLLGLAAVVLAVWFPLNRRRVIANSVALAERRPG</sequence>
<reference evidence="2 3" key="1">
    <citation type="submission" date="2020-08" db="EMBL/GenBank/DDBJ databases">
        <title>Sequencing the genomes of 1000 actinobacteria strains.</title>
        <authorList>
            <person name="Klenk H.-P."/>
        </authorList>
    </citation>
    <scope>NUCLEOTIDE SEQUENCE [LARGE SCALE GENOMIC DNA]</scope>
    <source>
        <strain evidence="2 3">DSM 28796</strain>
    </source>
</reference>
<accession>A0A841AGT3</accession>
<organism evidence="2 3">
    <name type="scientific">Brachybacterium aquaticum</name>
    <dbReference type="NCBI Taxonomy" id="1432564"/>
    <lineage>
        <taxon>Bacteria</taxon>
        <taxon>Bacillati</taxon>
        <taxon>Actinomycetota</taxon>
        <taxon>Actinomycetes</taxon>
        <taxon>Micrococcales</taxon>
        <taxon>Dermabacteraceae</taxon>
        <taxon>Brachybacterium</taxon>
    </lineage>
</organism>
<keyword evidence="1" id="KW-0472">Membrane</keyword>
<evidence type="ECO:0000313" key="3">
    <source>
        <dbReference type="Proteomes" id="UP000588158"/>
    </source>
</evidence>
<dbReference type="PANTHER" id="PTHR11328:SF24">
    <property type="entry name" value="MAJOR FACILITATOR SUPERFAMILY (MFS) PROFILE DOMAIN-CONTAINING PROTEIN"/>
    <property type="match status" value="1"/>
</dbReference>
<comment type="caution">
    <text evidence="2">The sequence shown here is derived from an EMBL/GenBank/DDBJ whole genome shotgun (WGS) entry which is preliminary data.</text>
</comment>
<protein>
    <submittedName>
        <fullName evidence="2">Na+/melibiose symporter-like transporter</fullName>
    </submittedName>
</protein>
<feature type="transmembrane region" description="Helical" evidence="1">
    <location>
        <begin position="133"/>
        <end position="157"/>
    </location>
</feature>
<proteinExistence type="predicted"/>
<dbReference type="GO" id="GO:0005886">
    <property type="term" value="C:plasma membrane"/>
    <property type="evidence" value="ECO:0007669"/>
    <property type="project" value="TreeGrafter"/>
</dbReference>
<keyword evidence="3" id="KW-1185">Reference proteome</keyword>
<dbReference type="PANTHER" id="PTHR11328">
    <property type="entry name" value="MAJOR FACILITATOR SUPERFAMILY DOMAIN-CONTAINING PROTEIN"/>
    <property type="match status" value="1"/>
</dbReference>